<protein>
    <submittedName>
        <fullName evidence="2">Alpha-D-ribose 1-methylphosphonate 5-triphosphate diphosphatase</fullName>
    </submittedName>
</protein>
<dbReference type="AlphaFoldDB" id="A0A2W4DLK6"/>
<dbReference type="InterPro" id="IPR032466">
    <property type="entry name" value="Metal_Hydrolase"/>
</dbReference>
<proteinExistence type="predicted"/>
<dbReference type="PIRSF" id="PIRSF038971">
    <property type="entry name" value="PhnM"/>
    <property type="match status" value="1"/>
</dbReference>
<dbReference type="NCBIfam" id="NF011990">
    <property type="entry name" value="PRK15446.2-6"/>
    <property type="match status" value="1"/>
</dbReference>
<dbReference type="InterPro" id="IPR011059">
    <property type="entry name" value="Metal-dep_hydrolase_composite"/>
</dbReference>
<dbReference type="EMBL" id="PCDP01000001">
    <property type="protein sequence ID" value="PZM16944.1"/>
    <property type="molecule type" value="Genomic_DNA"/>
</dbReference>
<dbReference type="GO" id="GO:0016810">
    <property type="term" value="F:hydrolase activity, acting on carbon-nitrogen (but not peptide) bonds"/>
    <property type="evidence" value="ECO:0007669"/>
    <property type="project" value="InterPro"/>
</dbReference>
<dbReference type="NCBIfam" id="TIGR02318">
    <property type="entry name" value="phosphono_phnM"/>
    <property type="match status" value="1"/>
</dbReference>
<dbReference type="PANTHER" id="PTHR43135">
    <property type="entry name" value="ALPHA-D-RIBOSE 1-METHYLPHOSPHONATE 5-TRIPHOSPHATE DIPHOSPHATASE"/>
    <property type="match status" value="1"/>
</dbReference>
<dbReference type="SUPFAM" id="SSF51338">
    <property type="entry name" value="Composite domain of metallo-dependent hydrolases"/>
    <property type="match status" value="1"/>
</dbReference>
<dbReference type="PANTHER" id="PTHR43135:SF3">
    <property type="entry name" value="ALPHA-D-RIBOSE 1-METHYLPHOSPHONATE 5-TRIPHOSPHATE DIPHOSPHATASE"/>
    <property type="match status" value="1"/>
</dbReference>
<dbReference type="InterPro" id="IPR051781">
    <property type="entry name" value="Metallo-dep_Hydrolase"/>
</dbReference>
<dbReference type="InterPro" id="IPR012696">
    <property type="entry name" value="PhnM"/>
</dbReference>
<accession>A0A2W4DLK6</accession>
<dbReference type="Pfam" id="PF07969">
    <property type="entry name" value="Amidohydro_3"/>
    <property type="match status" value="1"/>
</dbReference>
<dbReference type="NCBIfam" id="NF011987">
    <property type="entry name" value="PRK15446.2-3"/>
    <property type="match status" value="1"/>
</dbReference>
<dbReference type="NCBIfam" id="NF011988">
    <property type="entry name" value="PRK15446.2-4"/>
    <property type="match status" value="1"/>
</dbReference>
<dbReference type="Gene3D" id="3.20.20.140">
    <property type="entry name" value="Metal-dependent hydrolases"/>
    <property type="match status" value="2"/>
</dbReference>
<dbReference type="Proteomes" id="UP000248925">
    <property type="component" value="Unassembled WGS sequence"/>
</dbReference>
<name>A0A2W4DLK6_9HYPH</name>
<dbReference type="GO" id="GO:0019700">
    <property type="term" value="P:organic phosphonate catabolic process"/>
    <property type="evidence" value="ECO:0007669"/>
    <property type="project" value="InterPro"/>
</dbReference>
<dbReference type="SUPFAM" id="SSF51556">
    <property type="entry name" value="Metallo-dependent hydrolases"/>
    <property type="match status" value="1"/>
</dbReference>
<sequence>MWLSNFTVVLADETIESGSVRIEDGEIAEIRSGPVVQSTFDGGGRLLMPGFVDLHGDMVEREIAPRPNAMMPIDFGIHELDKKLASAGVTTAYAAVSFATESVYGHIRSLENTGAIIEGIKRLNGDLLVDHRVHARYEITNVGAAPALEGLLHGGFVDMVSLTDHTPGQGQYNNVDSYIASMSERRAISKEAAAEVVARRIALRQESAEVDARLRDIVGLSLRHNLSLASHDDDSAEKVAEMHDLGVTISEFPVTLAAAEEARRRGLWTLMGAPNALRGMSMSGNLTAFDAARAGLLNILAADYHPAAFLLGAFKIAEASGGSLAKAVAMTGLNPARAAGLMDRGEIAIGQKADLVAVEPGDVPRVRATFRSGRVVYSDGTLHPLRPHHALAA</sequence>
<comment type="caution">
    <text evidence="2">The sequence shown here is derived from an EMBL/GenBank/DDBJ whole genome shotgun (WGS) entry which is preliminary data.</text>
</comment>
<gene>
    <name evidence="2" type="ORF">CPY51_01465</name>
</gene>
<keyword evidence="3" id="KW-1185">Reference proteome</keyword>
<reference evidence="2 3" key="1">
    <citation type="journal article" date="2018" name="Sci. Rep.">
        <title>Rhizobium tumorigenes sp. nov., a novel plant tumorigenic bacterium isolated from cane gall tumors on thornless blackberry.</title>
        <authorList>
            <person name="Kuzmanovi N."/>
            <person name="Smalla K."/>
            <person name="Gronow S."/>
            <person name="PuBawska J."/>
        </authorList>
    </citation>
    <scope>NUCLEOTIDE SEQUENCE [LARGE SCALE GENOMIC DNA]</scope>
    <source>
        <strain evidence="2 3">CCBAU 85046</strain>
    </source>
</reference>
<dbReference type="Gene3D" id="2.30.40.10">
    <property type="entry name" value="Urease, subunit C, domain 1"/>
    <property type="match status" value="1"/>
</dbReference>
<dbReference type="NCBIfam" id="NF011984">
    <property type="entry name" value="PRK15446.1-5"/>
    <property type="match status" value="1"/>
</dbReference>
<dbReference type="RefSeq" id="WP_111158274.1">
    <property type="nucleotide sequence ID" value="NZ_PCDP01000001.1"/>
</dbReference>
<evidence type="ECO:0000259" key="1">
    <source>
        <dbReference type="Pfam" id="PF07969"/>
    </source>
</evidence>
<dbReference type="InterPro" id="IPR013108">
    <property type="entry name" value="Amidohydro_3"/>
</dbReference>
<evidence type="ECO:0000313" key="3">
    <source>
        <dbReference type="Proteomes" id="UP000248925"/>
    </source>
</evidence>
<organism evidence="2 3">
    <name type="scientific">Rhizobium tubonense</name>
    <dbReference type="NCBI Taxonomy" id="484088"/>
    <lineage>
        <taxon>Bacteria</taxon>
        <taxon>Pseudomonadati</taxon>
        <taxon>Pseudomonadota</taxon>
        <taxon>Alphaproteobacteria</taxon>
        <taxon>Hyphomicrobiales</taxon>
        <taxon>Rhizobiaceae</taxon>
        <taxon>Rhizobium/Agrobacterium group</taxon>
        <taxon>Rhizobium</taxon>
    </lineage>
</organism>
<feature type="domain" description="Amidohydrolase 3" evidence="1">
    <location>
        <begin position="228"/>
        <end position="377"/>
    </location>
</feature>
<evidence type="ECO:0000313" key="2">
    <source>
        <dbReference type="EMBL" id="PZM16944.1"/>
    </source>
</evidence>
<dbReference type="OrthoDB" id="9785413at2"/>